<dbReference type="InterPro" id="IPR050177">
    <property type="entry name" value="Lipid_A_modif_metabolic_enz"/>
</dbReference>
<organism evidence="2 3">
    <name type="scientific">Microbacterium esteraromaticum</name>
    <dbReference type="NCBI Taxonomy" id="57043"/>
    <lineage>
        <taxon>Bacteria</taxon>
        <taxon>Bacillati</taxon>
        <taxon>Actinomycetota</taxon>
        <taxon>Actinomycetes</taxon>
        <taxon>Micrococcales</taxon>
        <taxon>Microbacteriaceae</taxon>
        <taxon>Microbacterium</taxon>
    </lineage>
</organism>
<dbReference type="InterPro" id="IPR036291">
    <property type="entry name" value="NAD(P)-bd_dom_sf"/>
</dbReference>
<accession>A0A7D7WAV8</accession>
<reference evidence="2 3" key="1">
    <citation type="journal article" date="2020" name="Front. Microbiol.">
        <title>Design of Bacterial Strain-Specific qPCR Assays Using NGS Data and Publicly Available Resources and Its Application to Track Biocontrol Strains.</title>
        <authorList>
            <person name="Hernandez I."/>
            <person name="Sant C."/>
            <person name="Martinez R."/>
            <person name="Fernandez C."/>
        </authorList>
    </citation>
    <scope>NUCLEOTIDE SEQUENCE [LARGE SCALE GENOMIC DNA]</scope>
    <source>
        <strain evidence="2 3">B24</strain>
    </source>
</reference>
<dbReference type="Pfam" id="PF01370">
    <property type="entry name" value="Epimerase"/>
    <property type="match status" value="1"/>
</dbReference>
<evidence type="ECO:0000313" key="3">
    <source>
        <dbReference type="Proteomes" id="UP000515708"/>
    </source>
</evidence>
<dbReference type="AlphaFoldDB" id="A0A7D7WAV8"/>
<evidence type="ECO:0000259" key="1">
    <source>
        <dbReference type="Pfam" id="PF01370"/>
    </source>
</evidence>
<gene>
    <name evidence="2" type="ORF">FVO59_09245</name>
</gene>
<sequence>MKVLITGGAGFIGQRVASLLVERGDTVIALDSLLPQVHVDPDEAVGRFPGEVVFGDVADQSAWASVPEFDALIHLAAETGTAQSMYERERYERVNVEGTRLAARAAARAGVPMVSLSSRAVYGEGVVGEGGALLASQEDDDHAPVSFYGETKSLAERAATEEAGERAPLTIIRPQNVIGLGQALHNPYTGVLAAFLARLREGRALSIYGDGTQTRDFVHVDDLAELILWSLDVPPGSGSTRVLNCGTGERTTLTQLAEYAIAAAPGDAVSIEYVDVHRSGDIEHACADLSRLRELEAPLPKRSTEQAVAEFIRGSWDGKVAASTVWDDALAELNDRGLASSS</sequence>
<proteinExistence type="predicted"/>
<protein>
    <submittedName>
        <fullName evidence="2">NAD-dependent epimerase/dehydratase family protein</fullName>
    </submittedName>
</protein>
<dbReference type="PANTHER" id="PTHR43245:SF13">
    <property type="entry name" value="UDP-D-APIOSE_UDP-D-XYLOSE SYNTHASE 2"/>
    <property type="match status" value="1"/>
</dbReference>
<dbReference type="Proteomes" id="UP000515708">
    <property type="component" value="Chromosome"/>
</dbReference>
<dbReference type="InterPro" id="IPR001509">
    <property type="entry name" value="Epimerase_deHydtase"/>
</dbReference>
<dbReference type="RefSeq" id="WP_182252376.1">
    <property type="nucleotide sequence ID" value="NZ_CP043732.1"/>
</dbReference>
<feature type="domain" description="NAD-dependent epimerase/dehydratase" evidence="1">
    <location>
        <begin position="3"/>
        <end position="246"/>
    </location>
</feature>
<dbReference type="EMBL" id="CP043732">
    <property type="protein sequence ID" value="QMU97378.1"/>
    <property type="molecule type" value="Genomic_DNA"/>
</dbReference>
<dbReference type="PANTHER" id="PTHR43245">
    <property type="entry name" value="BIFUNCTIONAL POLYMYXIN RESISTANCE PROTEIN ARNA"/>
    <property type="match status" value="1"/>
</dbReference>
<dbReference type="SUPFAM" id="SSF51735">
    <property type="entry name" value="NAD(P)-binding Rossmann-fold domains"/>
    <property type="match status" value="1"/>
</dbReference>
<evidence type="ECO:0000313" key="2">
    <source>
        <dbReference type="EMBL" id="QMU97378.1"/>
    </source>
</evidence>
<dbReference type="Gene3D" id="3.40.50.720">
    <property type="entry name" value="NAD(P)-binding Rossmann-like Domain"/>
    <property type="match status" value="1"/>
</dbReference>
<name>A0A7D7WAV8_9MICO</name>